<dbReference type="EMBL" id="JNHM01000010">
    <property type="protein sequence ID" value="KDS56079.1"/>
    <property type="molecule type" value="Genomic_DNA"/>
</dbReference>
<dbReference type="InterPro" id="IPR033921">
    <property type="entry name" value="DPSL_diiron-bd_dom"/>
</dbReference>
<dbReference type="InterPro" id="IPR008331">
    <property type="entry name" value="Ferritin_DPS_dom"/>
</dbReference>
<dbReference type="AlphaFoldDB" id="A0A069SMH6"/>
<dbReference type="PIRSF" id="PIRSF018063">
    <property type="entry name" value="Ferrtn_UCP018063"/>
    <property type="match status" value="1"/>
</dbReference>
<dbReference type="InterPro" id="IPR009040">
    <property type="entry name" value="Ferritin-like_diiron"/>
</dbReference>
<evidence type="ECO:0000259" key="4">
    <source>
        <dbReference type="PROSITE" id="PS50905"/>
    </source>
</evidence>
<proteinExistence type="predicted"/>
<dbReference type="GO" id="GO:0004322">
    <property type="term" value="F:ferroxidase activity"/>
    <property type="evidence" value="ECO:0007669"/>
    <property type="project" value="TreeGrafter"/>
</dbReference>
<dbReference type="Gene3D" id="1.20.1260.10">
    <property type="match status" value="1"/>
</dbReference>
<organism evidence="5 6">
    <name type="scientific">Phocaeicola vulgatus str. 3975 RP4</name>
    <dbReference type="NCBI Taxonomy" id="1339352"/>
    <lineage>
        <taxon>Bacteria</taxon>
        <taxon>Pseudomonadati</taxon>
        <taxon>Bacteroidota</taxon>
        <taxon>Bacteroidia</taxon>
        <taxon>Bacteroidales</taxon>
        <taxon>Bacteroidaceae</taxon>
        <taxon>Phocaeicola</taxon>
    </lineage>
</organism>
<feature type="binding site" evidence="3">
    <location>
        <position position="29"/>
    </location>
    <ligand>
        <name>Fe cation</name>
        <dbReference type="ChEBI" id="CHEBI:24875"/>
    </ligand>
</feature>
<feature type="binding site" evidence="3">
    <location>
        <position position="146"/>
    </location>
    <ligand>
        <name>Fe cation</name>
        <dbReference type="ChEBI" id="CHEBI:24875"/>
    </ligand>
</feature>
<reference evidence="5 6" key="1">
    <citation type="submission" date="2014-04" db="EMBL/GenBank/DDBJ databases">
        <authorList>
            <person name="Sears C."/>
            <person name="Carroll K."/>
            <person name="Sack B.R."/>
            <person name="Qadri F."/>
            <person name="Myers L.L."/>
            <person name="Chung G.-T."/>
            <person name="Escheverria P."/>
            <person name="Fraser C.M."/>
            <person name="Sadzewicz L."/>
            <person name="Shefchek K.A."/>
            <person name="Tallon L."/>
            <person name="Das S.P."/>
            <person name="Daugherty S."/>
            <person name="Mongodin E.F."/>
        </authorList>
    </citation>
    <scope>NUCLEOTIDE SEQUENCE [LARGE SCALE GENOMIC DNA]</scope>
    <source>
        <strain evidence="5 6">3975 RP4</strain>
    </source>
</reference>
<comment type="caution">
    <text evidence="5">The sequence shown here is derived from an EMBL/GenBank/DDBJ whole genome shotgun (WGS) entry which is preliminary data.</text>
</comment>
<dbReference type="GO" id="GO:0020037">
    <property type="term" value="F:heme binding"/>
    <property type="evidence" value="ECO:0007669"/>
    <property type="project" value="TreeGrafter"/>
</dbReference>
<dbReference type="InterPro" id="IPR014490">
    <property type="entry name" value="Dps-like"/>
</dbReference>
<evidence type="ECO:0000313" key="6">
    <source>
        <dbReference type="Proteomes" id="UP000027661"/>
    </source>
</evidence>
<accession>A0A069SMH6</accession>
<dbReference type="GO" id="GO:0006879">
    <property type="term" value="P:intracellular iron ion homeostasis"/>
    <property type="evidence" value="ECO:0007669"/>
    <property type="project" value="UniProtKB-KW"/>
</dbReference>
<gene>
    <name evidence="5" type="ORF">M099_0577</name>
</gene>
<dbReference type="PANTHER" id="PTHR30295">
    <property type="entry name" value="BACTERIOFERRITIN"/>
    <property type="match status" value="1"/>
</dbReference>
<sequence>MAKESVNILKDKIDIVDLLAQLNAALSEEWLAFYQYWVGSFVVEGAMRGDVQREFQEHAAEEYNHAKLLADRIIELEGVPVLDPKQWFDLARCKYDAPVDFGSEILLKQNVESERCAIYRYQQIAEFTNGIDFTTCDIAKHIMAEEEDHEQDLQDYLNDIARMKAYILKK</sequence>
<feature type="binding site" evidence="3">
    <location>
        <position position="149"/>
    </location>
    <ligand>
        <name>Fe cation</name>
        <dbReference type="ChEBI" id="CHEBI:24875"/>
    </ligand>
</feature>
<protein>
    <submittedName>
        <fullName evidence="5">Ferritin-like domain protein</fullName>
    </submittedName>
</protein>
<keyword evidence="3" id="KW-0479">Metal-binding</keyword>
<dbReference type="RefSeq" id="WP_005839275.1">
    <property type="nucleotide sequence ID" value="NZ_JNHM01000010.1"/>
</dbReference>
<dbReference type="InterPro" id="IPR009078">
    <property type="entry name" value="Ferritin-like_SF"/>
</dbReference>
<dbReference type="GO" id="GO:0008199">
    <property type="term" value="F:ferric iron binding"/>
    <property type="evidence" value="ECO:0007669"/>
    <property type="project" value="InterPro"/>
</dbReference>
<dbReference type="Pfam" id="PF00210">
    <property type="entry name" value="Ferritin"/>
    <property type="match status" value="1"/>
</dbReference>
<dbReference type="GO" id="GO:0005829">
    <property type="term" value="C:cytosol"/>
    <property type="evidence" value="ECO:0007669"/>
    <property type="project" value="TreeGrafter"/>
</dbReference>
<keyword evidence="2 3" id="KW-0408">Iron</keyword>
<feature type="domain" description="Ferritin-like diiron" evidence="4">
    <location>
        <begin position="12"/>
        <end position="164"/>
    </location>
</feature>
<evidence type="ECO:0000256" key="2">
    <source>
        <dbReference type="ARBA" id="ARBA00023004"/>
    </source>
</evidence>
<feature type="binding site" evidence="3">
    <location>
        <position position="65"/>
    </location>
    <ligand>
        <name>Fe cation</name>
        <dbReference type="ChEBI" id="CHEBI:24875"/>
    </ligand>
</feature>
<evidence type="ECO:0000256" key="3">
    <source>
        <dbReference type="PIRSR" id="PIRSR018063-50"/>
    </source>
</evidence>
<name>A0A069SMH6_PHOVU</name>
<dbReference type="PROSITE" id="PS50905">
    <property type="entry name" value="FERRITIN_LIKE"/>
    <property type="match status" value="1"/>
</dbReference>
<dbReference type="PANTHER" id="PTHR30295:SF1">
    <property type="entry name" value="DNA PROTECTION DURING STARVATION PROTEIN"/>
    <property type="match status" value="1"/>
</dbReference>
<dbReference type="Proteomes" id="UP000027661">
    <property type="component" value="Unassembled WGS sequence"/>
</dbReference>
<dbReference type="SUPFAM" id="SSF47240">
    <property type="entry name" value="Ferritin-like"/>
    <property type="match status" value="1"/>
</dbReference>
<keyword evidence="1" id="KW-0409">Iron storage</keyword>
<feature type="binding site" evidence="3">
    <location>
        <position position="114"/>
    </location>
    <ligand>
        <name>Fe cation</name>
        <dbReference type="ChEBI" id="CHEBI:24875"/>
    </ligand>
</feature>
<dbReference type="PATRIC" id="fig|1339352.3.peg.554"/>
<evidence type="ECO:0000313" key="5">
    <source>
        <dbReference type="EMBL" id="KDS56079.1"/>
    </source>
</evidence>
<dbReference type="CDD" id="cd01052">
    <property type="entry name" value="DPSL"/>
    <property type="match status" value="1"/>
</dbReference>
<dbReference type="GeneID" id="5304541"/>
<dbReference type="InterPro" id="IPR012347">
    <property type="entry name" value="Ferritin-like"/>
</dbReference>
<evidence type="ECO:0000256" key="1">
    <source>
        <dbReference type="ARBA" id="ARBA00022434"/>
    </source>
</evidence>